<dbReference type="InterPro" id="IPR014031">
    <property type="entry name" value="Ketoacyl_synth_C"/>
</dbReference>
<dbReference type="PROSITE" id="PS52004">
    <property type="entry name" value="KS3_2"/>
    <property type="match status" value="1"/>
</dbReference>
<evidence type="ECO:0000313" key="8">
    <source>
        <dbReference type="EMBL" id="MTD15346.1"/>
    </source>
</evidence>
<dbReference type="GO" id="GO:0005737">
    <property type="term" value="C:cytoplasm"/>
    <property type="evidence" value="ECO:0007669"/>
    <property type="project" value="TreeGrafter"/>
</dbReference>
<dbReference type="InterPro" id="IPR020806">
    <property type="entry name" value="PKS_PP-bd"/>
</dbReference>
<dbReference type="GO" id="GO:0004312">
    <property type="term" value="F:fatty acid synthase activity"/>
    <property type="evidence" value="ECO:0007669"/>
    <property type="project" value="TreeGrafter"/>
</dbReference>
<dbReference type="PANTHER" id="PTHR43775:SF37">
    <property type="entry name" value="SI:DKEY-61P9.11"/>
    <property type="match status" value="1"/>
</dbReference>
<dbReference type="EMBL" id="WLYK01000006">
    <property type="protein sequence ID" value="MTD15346.1"/>
    <property type="molecule type" value="Genomic_DNA"/>
</dbReference>
<feature type="compositionally biased region" description="Low complexity" evidence="5">
    <location>
        <begin position="1258"/>
        <end position="1268"/>
    </location>
</feature>
<dbReference type="Proteomes" id="UP000460221">
    <property type="component" value="Unassembled WGS sequence"/>
</dbReference>
<dbReference type="InterPro" id="IPR036736">
    <property type="entry name" value="ACP-like_sf"/>
</dbReference>
<dbReference type="InterPro" id="IPR013968">
    <property type="entry name" value="PKS_KR"/>
</dbReference>
<feature type="compositionally biased region" description="Low complexity" evidence="5">
    <location>
        <begin position="8"/>
        <end position="26"/>
    </location>
</feature>
<evidence type="ECO:0000256" key="1">
    <source>
        <dbReference type="ARBA" id="ARBA00001957"/>
    </source>
</evidence>
<evidence type="ECO:0000259" key="7">
    <source>
        <dbReference type="PROSITE" id="PS52004"/>
    </source>
</evidence>
<dbReference type="Gene3D" id="3.40.47.10">
    <property type="match status" value="1"/>
</dbReference>
<protein>
    <submittedName>
        <fullName evidence="8">SDR family NAD(P)-dependent oxidoreductase</fullName>
    </submittedName>
</protein>
<dbReference type="SMART" id="SM00825">
    <property type="entry name" value="PKS_KS"/>
    <property type="match status" value="1"/>
</dbReference>
<name>A0A7K1FMJ7_9ACTN</name>
<dbReference type="GO" id="GO:0005886">
    <property type="term" value="C:plasma membrane"/>
    <property type="evidence" value="ECO:0007669"/>
    <property type="project" value="TreeGrafter"/>
</dbReference>
<dbReference type="InterPro" id="IPR006162">
    <property type="entry name" value="Ppantetheine_attach_site"/>
</dbReference>
<dbReference type="Pfam" id="PF02801">
    <property type="entry name" value="Ketoacyl-synt_C"/>
    <property type="match status" value="1"/>
</dbReference>
<dbReference type="SUPFAM" id="SSF51735">
    <property type="entry name" value="NAD(P)-binding Rossmann-fold domains"/>
    <property type="match status" value="2"/>
</dbReference>
<dbReference type="InterPro" id="IPR014030">
    <property type="entry name" value="Ketoacyl_synth_N"/>
</dbReference>
<dbReference type="SUPFAM" id="SSF53901">
    <property type="entry name" value="Thiolase-like"/>
    <property type="match status" value="1"/>
</dbReference>
<evidence type="ECO:0000256" key="3">
    <source>
        <dbReference type="ARBA" id="ARBA00022553"/>
    </source>
</evidence>
<dbReference type="PANTHER" id="PTHR43775">
    <property type="entry name" value="FATTY ACID SYNTHASE"/>
    <property type="match status" value="1"/>
</dbReference>
<dbReference type="Pfam" id="PF08659">
    <property type="entry name" value="KR"/>
    <property type="match status" value="1"/>
</dbReference>
<gene>
    <name evidence="8" type="ORF">GIS00_15490</name>
</gene>
<dbReference type="InterPro" id="IPR057326">
    <property type="entry name" value="KR_dom"/>
</dbReference>
<dbReference type="RefSeq" id="WP_154769369.1">
    <property type="nucleotide sequence ID" value="NZ_WLYK01000006.1"/>
</dbReference>
<dbReference type="Gene3D" id="3.30.70.3290">
    <property type="match status" value="1"/>
</dbReference>
<keyword evidence="3" id="KW-0597">Phosphoprotein</keyword>
<dbReference type="InterPro" id="IPR016039">
    <property type="entry name" value="Thiolase-like"/>
</dbReference>
<dbReference type="SUPFAM" id="SSF47336">
    <property type="entry name" value="ACP-like"/>
    <property type="match status" value="1"/>
</dbReference>
<sequence length="1307" mass="134489">MSPTDGSAGQTPVTAPGAPAAPADPGWDTDHGAAVAVIGMAGRFPSAAGVGELWSALLAGTPGLRTLDEQELAAAGVSAAQLADPQYVRVGGPVPDLEMFDATVFGIGPREAETMDPQHRLFLVSCWEALESAGYQPTDVPGQVGVFGGCGFPDYIVQNVQHLTAEPGGALLLATGNERDSLTSLVSYKFGFRGPSVAVQTFCSTSLVAVHLACQSLLTYECDTALAGGAFTPLPAGTGYRYEPGGITAPDGVVRSFDAGASGTVMGSGVGVVVLKRMADAVRDGDLVSAVILGSATNNDGRVRAGYTAPGVDGQAEVVEAALGVAGVDPATVGYVECHATGTSLGDSIELAAMRRVFPPRADPCVLGTAKPMLGHLDRASGVTGLIRASLAVRHGVQPGVPGFRSPNTALATDRFTVLPENRSWPDQPGPRRAGVSSFGLGGTNAHVVLEQAPPRPARPARPGPHLLVLSATGPEALDRATARLRTHLETHVTDVDLADVAYTLQVSRGGFATRRAVVVDDLPDALAALTDPSRWLDGRTTRRQPPVALRSGESAGSAVAALAALGVTVTGQAEGAVEIDWPADGSAGHPAAARSRLLELARLWLAGSAIDWSALHGGAGLRVELPTYPFERRRYWVDPVASAAPARPVGRSWDRDDWTLQPGWRAVPHPAPGADGLREAGPWLLLGTDRRLDAAADLLRSAGALVFTARPGPEFRTTGDGFTVRVDDPTDLAALLTALPPIGTVLHGFSLGAPHLPVIDWTAVEAAQRPGTASVQALATVLAGPAARPGPQGRTRVVLLTDGAADVAGDLRHPEHAGIPALAPTITQENPQVRCRAVDLGPAPGSAGGTHRQARTLLAAVLDGHQGPAAVRGTDVLHRDYLPLPTGAPRGDLFVPGETVLITGGLGDVGLAVAGRLADLGCRLVLTTLHRIPEEGEPADPRSARHRESIDALRARGADVLALAADVADADRMREVVTAATDRFGRIDAVVHAAGLQDGRWFGFLHQLDPSVAAAHLRSKVGGLLALDEVLAGQAVDRRITLSSLAAVLGGITLGPYAAANAALDAWAAVSRRAGVADWITVDWDTWNIDANRVAGHSSSVTDFTMSPAEGVDVLLRALSVADRAGHLVISTGSLQQRLDQWVLGDIHAGTDDAGDRERHPRPELDVPYVPPADDAEAQLADIWSRVLAIEPIGMLDNFFTLGGHSLLAIELTAKVRATFGAEVPVTALLQFPTVRELAGRISAAAAAGAAATGDGAAAADGTAAGDDAGGPRCDAAAEGTADSVPTAAGADAPRSPAEGVPADAA</sequence>
<dbReference type="Pfam" id="PF22621">
    <property type="entry name" value="CurL-like_PKS_C"/>
    <property type="match status" value="1"/>
</dbReference>
<dbReference type="GO" id="GO:0031177">
    <property type="term" value="F:phosphopantetheine binding"/>
    <property type="evidence" value="ECO:0007669"/>
    <property type="project" value="InterPro"/>
</dbReference>
<dbReference type="Gene3D" id="3.40.50.720">
    <property type="entry name" value="NAD(P)-binding Rossmann-like Domain"/>
    <property type="match status" value="1"/>
</dbReference>
<feature type="region of interest" description="Disordered" evidence="5">
    <location>
        <begin position="1"/>
        <end position="28"/>
    </location>
</feature>
<feature type="domain" description="Ketosynthase family 3 (KS3)" evidence="7">
    <location>
        <begin position="32"/>
        <end position="452"/>
    </location>
</feature>
<dbReference type="Pfam" id="PF00109">
    <property type="entry name" value="ketoacyl-synt"/>
    <property type="match status" value="1"/>
</dbReference>
<dbReference type="GO" id="GO:0071770">
    <property type="term" value="P:DIM/DIP cell wall layer assembly"/>
    <property type="evidence" value="ECO:0007669"/>
    <property type="project" value="TreeGrafter"/>
</dbReference>
<dbReference type="Pfam" id="PF00550">
    <property type="entry name" value="PP-binding"/>
    <property type="match status" value="1"/>
</dbReference>
<feature type="domain" description="Carrier" evidence="6">
    <location>
        <begin position="1172"/>
        <end position="1247"/>
    </location>
</feature>
<organism evidence="8 9">
    <name type="scientific">Nakamurella alba</name>
    <dbReference type="NCBI Taxonomy" id="2665158"/>
    <lineage>
        <taxon>Bacteria</taxon>
        <taxon>Bacillati</taxon>
        <taxon>Actinomycetota</taxon>
        <taxon>Actinomycetes</taxon>
        <taxon>Nakamurellales</taxon>
        <taxon>Nakamurellaceae</taxon>
        <taxon>Nakamurella</taxon>
    </lineage>
</organism>
<dbReference type="GO" id="GO:0006633">
    <property type="term" value="P:fatty acid biosynthetic process"/>
    <property type="evidence" value="ECO:0007669"/>
    <property type="project" value="TreeGrafter"/>
</dbReference>
<evidence type="ECO:0000256" key="2">
    <source>
        <dbReference type="ARBA" id="ARBA00022450"/>
    </source>
</evidence>
<dbReference type="InterPro" id="IPR020841">
    <property type="entry name" value="PKS_Beta-ketoAc_synthase_dom"/>
</dbReference>
<comment type="caution">
    <text evidence="8">The sequence shown here is derived from an EMBL/GenBank/DDBJ whole genome shotgun (WGS) entry which is preliminary data.</text>
</comment>
<dbReference type="Gene3D" id="1.10.1200.10">
    <property type="entry name" value="ACP-like"/>
    <property type="match status" value="1"/>
</dbReference>
<dbReference type="PROSITE" id="PS00012">
    <property type="entry name" value="PHOSPHOPANTETHEINE"/>
    <property type="match status" value="1"/>
</dbReference>
<keyword evidence="4" id="KW-0808">Transferase</keyword>
<dbReference type="SMART" id="SM00823">
    <property type="entry name" value="PKS_PP"/>
    <property type="match status" value="1"/>
</dbReference>
<dbReference type="InterPro" id="IPR036291">
    <property type="entry name" value="NAD(P)-bd_dom_sf"/>
</dbReference>
<evidence type="ECO:0000313" key="9">
    <source>
        <dbReference type="Proteomes" id="UP000460221"/>
    </source>
</evidence>
<dbReference type="FunFam" id="1.10.1200.10:FF:000005">
    <property type="entry name" value="Nonribosomal peptide synthetase 1"/>
    <property type="match status" value="1"/>
</dbReference>
<dbReference type="InterPro" id="IPR050091">
    <property type="entry name" value="PKS_NRPS_Biosynth_Enz"/>
</dbReference>
<evidence type="ECO:0000259" key="6">
    <source>
        <dbReference type="PROSITE" id="PS50075"/>
    </source>
</evidence>
<reference evidence="8 9" key="1">
    <citation type="submission" date="2019-11" db="EMBL/GenBank/DDBJ databases">
        <authorList>
            <person name="Jiang L.-Q."/>
        </authorList>
    </citation>
    <scope>NUCLEOTIDE SEQUENCE [LARGE SCALE GENOMIC DNA]</scope>
    <source>
        <strain evidence="8 9">YIM 132087</strain>
    </source>
</reference>
<evidence type="ECO:0000256" key="4">
    <source>
        <dbReference type="ARBA" id="ARBA00022679"/>
    </source>
</evidence>
<proteinExistence type="predicted"/>
<dbReference type="CDD" id="cd00833">
    <property type="entry name" value="PKS"/>
    <property type="match status" value="1"/>
</dbReference>
<feature type="region of interest" description="Disordered" evidence="5">
    <location>
        <begin position="1258"/>
        <end position="1307"/>
    </location>
</feature>
<dbReference type="PROSITE" id="PS50075">
    <property type="entry name" value="CARRIER"/>
    <property type="match status" value="1"/>
</dbReference>
<keyword evidence="9" id="KW-1185">Reference proteome</keyword>
<dbReference type="SMART" id="SM00822">
    <property type="entry name" value="PKS_KR"/>
    <property type="match status" value="1"/>
</dbReference>
<accession>A0A7K1FMJ7</accession>
<keyword evidence="2" id="KW-0596">Phosphopantetheine</keyword>
<dbReference type="InterPro" id="IPR009081">
    <property type="entry name" value="PP-bd_ACP"/>
</dbReference>
<evidence type="ECO:0000256" key="5">
    <source>
        <dbReference type="SAM" id="MobiDB-lite"/>
    </source>
</evidence>
<comment type="cofactor">
    <cofactor evidence="1">
        <name>pantetheine 4'-phosphate</name>
        <dbReference type="ChEBI" id="CHEBI:47942"/>
    </cofactor>
</comment>